<evidence type="ECO:0000313" key="3">
    <source>
        <dbReference type="Proteomes" id="UP000288805"/>
    </source>
</evidence>
<dbReference type="Proteomes" id="UP000288805">
    <property type="component" value="Unassembled WGS sequence"/>
</dbReference>
<name>A0A438K6L4_VITVI</name>
<accession>A0A438K6L4</accession>
<dbReference type="EMBL" id="QGNW01000014">
    <property type="protein sequence ID" value="RVX16847.1"/>
    <property type="molecule type" value="Genomic_DNA"/>
</dbReference>
<proteinExistence type="predicted"/>
<evidence type="ECO:0000256" key="1">
    <source>
        <dbReference type="SAM" id="MobiDB-lite"/>
    </source>
</evidence>
<comment type="caution">
    <text evidence="2">The sequence shown here is derived from an EMBL/GenBank/DDBJ whole genome shotgun (WGS) entry which is preliminary data.</text>
</comment>
<dbReference type="AlphaFoldDB" id="A0A438K6L4"/>
<reference evidence="2 3" key="1">
    <citation type="journal article" date="2018" name="PLoS Genet.">
        <title>Population sequencing reveals clonal diversity and ancestral inbreeding in the grapevine cultivar Chardonnay.</title>
        <authorList>
            <person name="Roach M.J."/>
            <person name="Johnson D.L."/>
            <person name="Bohlmann J."/>
            <person name="van Vuuren H.J."/>
            <person name="Jones S.J."/>
            <person name="Pretorius I.S."/>
            <person name="Schmidt S.A."/>
            <person name="Borneman A.R."/>
        </authorList>
    </citation>
    <scope>NUCLEOTIDE SEQUENCE [LARGE SCALE GENOMIC DNA]</scope>
    <source>
        <strain evidence="3">cv. Chardonnay</strain>
        <tissue evidence="2">Leaf</tissue>
    </source>
</reference>
<feature type="compositionally biased region" description="Low complexity" evidence="1">
    <location>
        <begin position="209"/>
        <end position="224"/>
    </location>
</feature>
<feature type="compositionally biased region" description="Polar residues" evidence="1">
    <location>
        <begin position="262"/>
        <end position="273"/>
    </location>
</feature>
<organism evidence="2 3">
    <name type="scientific">Vitis vinifera</name>
    <name type="common">Grape</name>
    <dbReference type="NCBI Taxonomy" id="29760"/>
    <lineage>
        <taxon>Eukaryota</taxon>
        <taxon>Viridiplantae</taxon>
        <taxon>Streptophyta</taxon>
        <taxon>Embryophyta</taxon>
        <taxon>Tracheophyta</taxon>
        <taxon>Spermatophyta</taxon>
        <taxon>Magnoliopsida</taxon>
        <taxon>eudicotyledons</taxon>
        <taxon>Gunneridae</taxon>
        <taxon>Pentapetalae</taxon>
        <taxon>rosids</taxon>
        <taxon>Vitales</taxon>
        <taxon>Vitaceae</taxon>
        <taxon>Viteae</taxon>
        <taxon>Vitis</taxon>
    </lineage>
</organism>
<evidence type="ECO:0000313" key="2">
    <source>
        <dbReference type="EMBL" id="RVX16847.1"/>
    </source>
</evidence>
<protein>
    <submittedName>
        <fullName evidence="2">Uncharacterized protein</fullName>
    </submittedName>
</protein>
<feature type="compositionally biased region" description="Polar residues" evidence="1">
    <location>
        <begin position="294"/>
        <end position="321"/>
    </location>
</feature>
<feature type="region of interest" description="Disordered" evidence="1">
    <location>
        <begin position="170"/>
        <end position="321"/>
    </location>
</feature>
<feature type="compositionally biased region" description="Basic and acidic residues" evidence="1">
    <location>
        <begin position="184"/>
        <end position="195"/>
    </location>
</feature>
<feature type="compositionally biased region" description="Polar residues" evidence="1">
    <location>
        <begin position="170"/>
        <end position="183"/>
    </location>
</feature>
<sequence length="321" mass="34597">MQDHGSGSVVNASGASSSIQDTMISYTDNVHGKRENQDDQLSPLSNMTKRQRLTAVGPEGIQQQHLVPHIDSFHGSDLQWKNAALLPHQLNARGNPYANTGIQKYPQQVFDGVLNQEAASASFAETEKLDRPELNRVKNDMHMGEIESNHLDPQQSRLQSRLPQQIPFMRSNSFQAPWNNITQHIEKDPRKERKLVQSPRVSAQGLVQSPLSSKSGEFSSGSLGPQFGPTATTAVLGASQKDKPAVTSVPPVVGTPSLTSSANDSVQRQNQMQIVPKRRSNSLPKAPAVGSPASVGNMSGPSNANSPSVATPPSADQTHAR</sequence>
<feature type="compositionally biased region" description="Low complexity" evidence="1">
    <location>
        <begin position="245"/>
        <end position="261"/>
    </location>
</feature>
<gene>
    <name evidence="2" type="ORF">CK203_003342</name>
</gene>